<name>A0ABS7WYE3_9GAMM</name>
<feature type="transmembrane region" description="Helical" evidence="1">
    <location>
        <begin position="21"/>
        <end position="40"/>
    </location>
</feature>
<feature type="transmembrane region" description="Helical" evidence="1">
    <location>
        <begin position="144"/>
        <end position="165"/>
    </location>
</feature>
<dbReference type="RefSeq" id="WP_163649604.1">
    <property type="nucleotide sequence ID" value="NZ_JAGXFD010000001.1"/>
</dbReference>
<keyword evidence="1" id="KW-0472">Membrane</keyword>
<feature type="transmembrane region" description="Helical" evidence="1">
    <location>
        <begin position="177"/>
        <end position="200"/>
    </location>
</feature>
<feature type="transmembrane region" description="Helical" evidence="1">
    <location>
        <begin position="212"/>
        <end position="234"/>
    </location>
</feature>
<feature type="transmembrane region" description="Helical" evidence="1">
    <location>
        <begin position="271"/>
        <end position="291"/>
    </location>
</feature>
<dbReference type="InterPro" id="IPR010266">
    <property type="entry name" value="NnrS"/>
</dbReference>
<feature type="transmembrane region" description="Helical" evidence="1">
    <location>
        <begin position="240"/>
        <end position="259"/>
    </location>
</feature>
<feature type="transmembrane region" description="Helical" evidence="1">
    <location>
        <begin position="114"/>
        <end position="132"/>
    </location>
</feature>
<protein>
    <submittedName>
        <fullName evidence="2">NnrS family protein</fullName>
    </submittedName>
</protein>
<dbReference type="Pfam" id="PF05940">
    <property type="entry name" value="NnrS"/>
    <property type="match status" value="1"/>
</dbReference>
<organism evidence="2 3">
    <name type="scientific">Modicisalibacter tunisiensis</name>
    <dbReference type="NCBI Taxonomy" id="390637"/>
    <lineage>
        <taxon>Bacteria</taxon>
        <taxon>Pseudomonadati</taxon>
        <taxon>Pseudomonadota</taxon>
        <taxon>Gammaproteobacteria</taxon>
        <taxon>Oceanospirillales</taxon>
        <taxon>Halomonadaceae</taxon>
        <taxon>Modicisalibacter</taxon>
    </lineage>
</organism>
<evidence type="ECO:0000256" key="1">
    <source>
        <dbReference type="SAM" id="Phobius"/>
    </source>
</evidence>
<gene>
    <name evidence="2" type="ORF">KGQ91_03590</name>
</gene>
<dbReference type="EMBL" id="JAGXFD010000001">
    <property type="protein sequence ID" value="MBZ9566767.1"/>
    <property type="molecule type" value="Genomic_DNA"/>
</dbReference>
<dbReference type="Proteomes" id="UP001319883">
    <property type="component" value="Unassembled WGS sequence"/>
</dbReference>
<reference evidence="2 3" key="1">
    <citation type="submission" date="2021-05" db="EMBL/GenBank/DDBJ databases">
        <title>Petroleum and Energy Research Collection (APPE): ex situ preservation of microbial diversity associated with the oil industry and exploitation of its biotechnological potential.</title>
        <authorList>
            <person name="Paixao C.T.M."/>
            <person name="Gomes M.B."/>
            <person name="Oliveira V.M."/>
        </authorList>
    </citation>
    <scope>NUCLEOTIDE SEQUENCE [LARGE SCALE GENOMIC DNA]</scope>
    <source>
        <strain evidence="2 3">LIT2</strain>
    </source>
</reference>
<feature type="transmembrane region" description="Helical" evidence="1">
    <location>
        <begin position="303"/>
        <end position="324"/>
    </location>
</feature>
<feature type="transmembrane region" description="Helical" evidence="1">
    <location>
        <begin position="336"/>
        <end position="358"/>
    </location>
</feature>
<keyword evidence="1" id="KW-1133">Transmembrane helix</keyword>
<feature type="transmembrane region" description="Helical" evidence="1">
    <location>
        <begin position="364"/>
        <end position="382"/>
    </location>
</feature>
<proteinExistence type="predicted"/>
<sequence length="398" mass="42365">MHESSVLTRRMPLWRLAFRPFFLLAAAFGLVAMLVWGGVWNGKVWLAPYGGLMWWHPHEMLFGFAAAVVVGFLLTAVQNWTGRPGLSGWPLLGLAALWLAARLAIAFPQALSPAWVAGIDLAFLPLAAVLLARPVIHRRQWRNLVFVPVLALLAVANLATHLALFRGAPGLLHGGESLAVLLITLLMVILGGRVIPFFTARRLNRPQASRPLVLEATAIGGVVALVGLQLAALVGGDVPAGVWGVVAGVAALANLVRGLRWAGWQGWREPLLWSLHLSYAFVCLGLTMWALSAWNLVSLSLAVHALTVGGMGGMMLAMMARVALGHTGRALVAPRGIATALALMLLAGVARALLPAIWPQTRPVALDIAVLAWSLALALYLVRYVAVLGSRRADGAPG</sequence>
<evidence type="ECO:0000313" key="2">
    <source>
        <dbReference type="EMBL" id="MBZ9566767.1"/>
    </source>
</evidence>
<comment type="caution">
    <text evidence="2">The sequence shown here is derived from an EMBL/GenBank/DDBJ whole genome shotgun (WGS) entry which is preliminary data.</text>
</comment>
<keyword evidence="1" id="KW-0812">Transmembrane</keyword>
<evidence type="ECO:0000313" key="3">
    <source>
        <dbReference type="Proteomes" id="UP001319883"/>
    </source>
</evidence>
<keyword evidence="3" id="KW-1185">Reference proteome</keyword>
<feature type="transmembrane region" description="Helical" evidence="1">
    <location>
        <begin position="89"/>
        <end position="108"/>
    </location>
</feature>
<accession>A0ABS7WYE3</accession>
<feature type="transmembrane region" description="Helical" evidence="1">
    <location>
        <begin position="60"/>
        <end position="77"/>
    </location>
</feature>